<evidence type="ECO:0000313" key="15">
    <source>
        <dbReference type="Proteomes" id="UP001142489"/>
    </source>
</evidence>
<organism evidence="14 15">
    <name type="scientific">Phrynocephalus forsythii</name>
    <dbReference type="NCBI Taxonomy" id="171643"/>
    <lineage>
        <taxon>Eukaryota</taxon>
        <taxon>Metazoa</taxon>
        <taxon>Chordata</taxon>
        <taxon>Craniata</taxon>
        <taxon>Vertebrata</taxon>
        <taxon>Euteleostomi</taxon>
        <taxon>Lepidosauria</taxon>
        <taxon>Squamata</taxon>
        <taxon>Bifurcata</taxon>
        <taxon>Unidentata</taxon>
        <taxon>Episquamata</taxon>
        <taxon>Toxicofera</taxon>
        <taxon>Iguania</taxon>
        <taxon>Acrodonta</taxon>
        <taxon>Agamidae</taxon>
        <taxon>Agaminae</taxon>
        <taxon>Phrynocephalus</taxon>
    </lineage>
</organism>
<feature type="chain" id="PRO_5040242956" description="UPAR/Ly6 domain-containing protein" evidence="12">
    <location>
        <begin position="21"/>
        <end position="125"/>
    </location>
</feature>
<dbReference type="InterPro" id="IPR045860">
    <property type="entry name" value="Snake_toxin-like_sf"/>
</dbReference>
<evidence type="ECO:0000256" key="4">
    <source>
        <dbReference type="ARBA" id="ARBA00022525"/>
    </source>
</evidence>
<keyword evidence="10" id="KW-0449">Lipoprotein</keyword>
<feature type="signal peptide" evidence="12">
    <location>
        <begin position="1"/>
        <end position="20"/>
    </location>
</feature>
<name>A0A9Q0XKA3_9SAUR</name>
<sequence>MGKLLVFCAVILAGISVGTALQCLKCSFTFFDIPCHTTTIICEADQVCATIQGTAAGQKLIKKRNCVDKDKCNTNETASFAGVSYVTTYHCCEGDFCNSAATVPSTHLSLHLALALLGIWLTRLL</sequence>
<dbReference type="SUPFAM" id="SSF57302">
    <property type="entry name" value="Snake toxin-like"/>
    <property type="match status" value="1"/>
</dbReference>
<dbReference type="InterPro" id="IPR046354">
    <property type="entry name" value="SPACA4/Bouncer"/>
</dbReference>
<dbReference type="GO" id="GO:0098552">
    <property type="term" value="C:side of membrane"/>
    <property type="evidence" value="ECO:0007669"/>
    <property type="project" value="UniProtKB-KW"/>
</dbReference>
<dbReference type="OrthoDB" id="5962859at2759"/>
<reference evidence="14" key="1">
    <citation type="journal article" date="2023" name="DNA Res.">
        <title>Chromosome-level genome assembly of Phrynocephalus forsythii using third-generation DNA sequencing and Hi-C analysis.</title>
        <authorList>
            <person name="Qi Y."/>
            <person name="Zhao W."/>
            <person name="Zhao Y."/>
            <person name="Niu C."/>
            <person name="Cao S."/>
            <person name="Zhang Y."/>
        </authorList>
    </citation>
    <scope>NUCLEOTIDE SEQUENCE</scope>
    <source>
        <tissue evidence="14">Muscle</tissue>
    </source>
</reference>
<dbReference type="Proteomes" id="UP001142489">
    <property type="component" value="Unassembled WGS sequence"/>
</dbReference>
<comment type="similarity">
    <text evidence="11">Belongs to the SPACA4/bouncer family.</text>
</comment>
<evidence type="ECO:0000256" key="9">
    <source>
        <dbReference type="ARBA" id="ARBA00023180"/>
    </source>
</evidence>
<protein>
    <recommendedName>
        <fullName evidence="13">UPAR/Ly6 domain-containing protein</fullName>
    </recommendedName>
</protein>
<evidence type="ECO:0000256" key="6">
    <source>
        <dbReference type="ARBA" id="ARBA00022729"/>
    </source>
</evidence>
<dbReference type="SMART" id="SM00134">
    <property type="entry name" value="LU"/>
    <property type="match status" value="1"/>
</dbReference>
<keyword evidence="3" id="KW-1003">Cell membrane</keyword>
<comment type="caution">
    <text evidence="14">The sequence shown here is derived from an EMBL/GenBank/DDBJ whole genome shotgun (WGS) entry which is preliminary data.</text>
</comment>
<dbReference type="GO" id="GO:0005886">
    <property type="term" value="C:plasma membrane"/>
    <property type="evidence" value="ECO:0007669"/>
    <property type="project" value="UniProtKB-SubCell"/>
</dbReference>
<evidence type="ECO:0000256" key="7">
    <source>
        <dbReference type="ARBA" id="ARBA00023136"/>
    </source>
</evidence>
<dbReference type="PANTHER" id="PTHR47613">
    <property type="entry name" value="SPERM ACROSOME MEMBRANE-ASSOCIATED PROTEIN 4"/>
    <property type="match status" value="1"/>
</dbReference>
<dbReference type="AlphaFoldDB" id="A0A9Q0XKA3"/>
<evidence type="ECO:0000256" key="11">
    <source>
        <dbReference type="ARBA" id="ARBA00029446"/>
    </source>
</evidence>
<accession>A0A9Q0XKA3</accession>
<dbReference type="GO" id="GO:0035036">
    <property type="term" value="P:sperm-egg recognition"/>
    <property type="evidence" value="ECO:0007669"/>
    <property type="project" value="TreeGrafter"/>
</dbReference>
<dbReference type="InterPro" id="IPR016054">
    <property type="entry name" value="LY6_UPA_recep-like"/>
</dbReference>
<keyword evidence="7" id="KW-0472">Membrane</keyword>
<gene>
    <name evidence="14" type="ORF">JRQ81_003479</name>
</gene>
<evidence type="ECO:0000313" key="14">
    <source>
        <dbReference type="EMBL" id="KAJ7317317.1"/>
    </source>
</evidence>
<keyword evidence="5" id="KW-0336">GPI-anchor</keyword>
<dbReference type="GO" id="GO:0005576">
    <property type="term" value="C:extracellular region"/>
    <property type="evidence" value="ECO:0007669"/>
    <property type="project" value="UniProtKB-SubCell"/>
</dbReference>
<evidence type="ECO:0000256" key="1">
    <source>
        <dbReference type="ARBA" id="ARBA00004609"/>
    </source>
</evidence>
<proteinExistence type="inferred from homology"/>
<evidence type="ECO:0000256" key="3">
    <source>
        <dbReference type="ARBA" id="ARBA00022475"/>
    </source>
</evidence>
<dbReference type="Gene3D" id="2.10.60.10">
    <property type="entry name" value="CD59"/>
    <property type="match status" value="1"/>
</dbReference>
<dbReference type="EMBL" id="JAPFRF010000011">
    <property type="protein sequence ID" value="KAJ7317317.1"/>
    <property type="molecule type" value="Genomic_DNA"/>
</dbReference>
<evidence type="ECO:0000256" key="5">
    <source>
        <dbReference type="ARBA" id="ARBA00022622"/>
    </source>
</evidence>
<evidence type="ECO:0000256" key="12">
    <source>
        <dbReference type="SAM" id="SignalP"/>
    </source>
</evidence>
<evidence type="ECO:0000259" key="13">
    <source>
        <dbReference type="SMART" id="SM00134"/>
    </source>
</evidence>
<dbReference type="Pfam" id="PF00021">
    <property type="entry name" value="UPAR_LY6"/>
    <property type="match status" value="1"/>
</dbReference>
<evidence type="ECO:0000256" key="8">
    <source>
        <dbReference type="ARBA" id="ARBA00023157"/>
    </source>
</evidence>
<evidence type="ECO:0000256" key="10">
    <source>
        <dbReference type="ARBA" id="ARBA00023288"/>
    </source>
</evidence>
<keyword evidence="15" id="KW-1185">Reference proteome</keyword>
<evidence type="ECO:0000256" key="2">
    <source>
        <dbReference type="ARBA" id="ARBA00004613"/>
    </source>
</evidence>
<keyword evidence="8" id="KW-1015">Disulfide bond</keyword>
<feature type="domain" description="UPAR/Ly6" evidence="13">
    <location>
        <begin position="21"/>
        <end position="110"/>
    </location>
</feature>
<dbReference type="PANTHER" id="PTHR47613:SF1">
    <property type="entry name" value="SPERM ACROSOME MEMBRANE-ASSOCIATED PROTEIN 4"/>
    <property type="match status" value="1"/>
</dbReference>
<comment type="subcellular location">
    <subcellularLocation>
        <location evidence="1">Cell membrane</location>
        <topology evidence="1">Lipid-anchor</topology>
        <topology evidence="1">GPI-anchor</topology>
    </subcellularLocation>
    <subcellularLocation>
        <location evidence="2">Secreted</location>
    </subcellularLocation>
</comment>
<keyword evidence="6 12" id="KW-0732">Signal</keyword>
<keyword evidence="4" id="KW-0964">Secreted</keyword>
<keyword evidence="9" id="KW-0325">Glycoprotein</keyword>